<accession>A0A1D8N9U1</accession>
<proteinExistence type="predicted"/>
<organism evidence="1 2">
    <name type="scientific">Yarrowia lipolytica</name>
    <name type="common">Candida lipolytica</name>
    <dbReference type="NCBI Taxonomy" id="4952"/>
    <lineage>
        <taxon>Eukaryota</taxon>
        <taxon>Fungi</taxon>
        <taxon>Dikarya</taxon>
        <taxon>Ascomycota</taxon>
        <taxon>Saccharomycotina</taxon>
        <taxon>Dipodascomycetes</taxon>
        <taxon>Dipodascales</taxon>
        <taxon>Dipodascales incertae sedis</taxon>
        <taxon>Yarrowia</taxon>
    </lineage>
</organism>
<reference evidence="1 2" key="1">
    <citation type="journal article" date="2016" name="PLoS ONE">
        <title>Sequence Assembly of Yarrowia lipolytica Strain W29/CLIB89 Shows Transposable Element Diversity.</title>
        <authorList>
            <person name="Magnan C."/>
            <person name="Yu J."/>
            <person name="Chang I."/>
            <person name="Jahn E."/>
            <person name="Kanomata Y."/>
            <person name="Wu J."/>
            <person name="Zeller M."/>
            <person name="Oakes M."/>
            <person name="Baldi P."/>
            <person name="Sandmeyer S."/>
        </authorList>
    </citation>
    <scope>NUCLEOTIDE SEQUENCE [LARGE SCALE GENOMIC DNA]</scope>
    <source>
        <strain evidence="2">CLIB89(W29)</strain>
    </source>
</reference>
<dbReference type="VEuPathDB" id="FungiDB:YALI1_C07614g"/>
<evidence type="ECO:0000313" key="2">
    <source>
        <dbReference type="Proteomes" id="UP000182444"/>
    </source>
</evidence>
<dbReference type="EMBL" id="CP017555">
    <property type="protein sequence ID" value="AOW02401.1"/>
    <property type="molecule type" value="Genomic_DNA"/>
</dbReference>
<dbReference type="AlphaFoldDB" id="A0A1D8N9U1"/>
<sequence>MMPGRVCQTGQIRGIWVWECKLHGSVYCTCRGVDGSRVCVGKIMFFFFFLNLKNNLGKMEKNGKMEKWKNPVRYNLSLVMPWCEFDSAERRDLKFSSGSLCCASTVLCSILSTRGKSFGAGVTGDYHVTCDYGCSTGGLGVFTGGKGPIMDL</sequence>
<evidence type="ECO:0000313" key="1">
    <source>
        <dbReference type="EMBL" id="AOW02401.1"/>
    </source>
</evidence>
<protein>
    <submittedName>
        <fullName evidence="1">Uncharacterized protein</fullName>
    </submittedName>
</protein>
<name>A0A1D8N9U1_YARLL</name>
<dbReference type="GeneID" id="94582860"/>
<dbReference type="Proteomes" id="UP000182444">
    <property type="component" value="Chromosome 1C"/>
</dbReference>
<dbReference type="RefSeq" id="XP_068138321.1">
    <property type="nucleotide sequence ID" value="XM_068282220.1"/>
</dbReference>
<gene>
    <name evidence="1" type="ORF">YALI1_C07614g</name>
</gene>